<dbReference type="InterPro" id="IPR003416">
    <property type="entry name" value="MgtC/SapB/SrpB/YhiD_fam"/>
</dbReference>
<dbReference type="STRING" id="44010.AWC00_18930"/>
<proteinExistence type="inferred from homology"/>
<organism evidence="7 8">
    <name type="scientific">Mycobacterium conspicuum</name>
    <dbReference type="NCBI Taxonomy" id="44010"/>
    <lineage>
        <taxon>Bacteria</taxon>
        <taxon>Bacillati</taxon>
        <taxon>Actinomycetota</taxon>
        <taxon>Actinomycetes</taxon>
        <taxon>Mycobacteriales</taxon>
        <taxon>Mycobacteriaceae</taxon>
        <taxon>Mycobacterium</taxon>
    </lineage>
</organism>
<comment type="subcellular location">
    <subcellularLocation>
        <location evidence="1">Cell membrane</location>
        <topology evidence="1">Multi-pass membrane protein</topology>
    </subcellularLocation>
</comment>
<dbReference type="GO" id="GO:0005886">
    <property type="term" value="C:plasma membrane"/>
    <property type="evidence" value="ECO:0007669"/>
    <property type="project" value="UniProtKB-SubCell"/>
</dbReference>
<comment type="similarity">
    <text evidence="2">Belongs to the MgtC/SapB family.</text>
</comment>
<evidence type="ECO:0000256" key="2">
    <source>
        <dbReference type="ARBA" id="ARBA00009298"/>
    </source>
</evidence>
<evidence type="ECO:0000256" key="1">
    <source>
        <dbReference type="ARBA" id="ARBA00004651"/>
    </source>
</evidence>
<name>A0A1X1T3U1_9MYCO</name>
<protein>
    <submittedName>
        <fullName evidence="7">Putative magnesium transport MgtC family protein</fullName>
    </submittedName>
</protein>
<reference evidence="7 8" key="1">
    <citation type="journal article" date="2019" name="Emerg. Microbes Infect.">
        <title>Comprehensive subspecies identification of 175 nontuberculous mycobacteria species based on 7547 genomic profiles.</title>
        <authorList>
            <person name="Matsumoto Y."/>
            <person name="Kinjo T."/>
            <person name="Motooka D."/>
            <person name="Nabeya D."/>
            <person name="Jung N."/>
            <person name="Uechi K."/>
            <person name="Horii T."/>
            <person name="Iida T."/>
            <person name="Fujita J."/>
            <person name="Nakamura S."/>
        </authorList>
    </citation>
    <scope>NUCLEOTIDE SEQUENCE [LARGE SCALE GENOMIC DNA]</scope>
    <source>
        <strain evidence="7 8">JCM 14738</strain>
    </source>
</reference>
<keyword evidence="3" id="KW-1003">Cell membrane</keyword>
<dbReference type="PANTHER" id="PTHR33778:SF1">
    <property type="entry name" value="MAGNESIUM TRANSPORTER YHID-RELATED"/>
    <property type="match status" value="1"/>
</dbReference>
<dbReference type="AlphaFoldDB" id="A0A1X1T3U1"/>
<keyword evidence="4" id="KW-0812">Transmembrane</keyword>
<evidence type="ECO:0000313" key="8">
    <source>
        <dbReference type="Proteomes" id="UP000467385"/>
    </source>
</evidence>
<dbReference type="PANTHER" id="PTHR33778">
    <property type="entry name" value="PROTEIN MGTC"/>
    <property type="match status" value="1"/>
</dbReference>
<evidence type="ECO:0000256" key="6">
    <source>
        <dbReference type="ARBA" id="ARBA00023136"/>
    </source>
</evidence>
<dbReference type="OrthoDB" id="9811198at2"/>
<keyword evidence="6" id="KW-0472">Membrane</keyword>
<dbReference type="Proteomes" id="UP000467385">
    <property type="component" value="Chromosome"/>
</dbReference>
<dbReference type="RefSeq" id="WP_085234280.1">
    <property type="nucleotide sequence ID" value="NZ_AP022613.1"/>
</dbReference>
<sequence length="239" mass="25294">MQTWLADPLFGGAAQNGRHVIELFAAFVLTTFIGLERTIQGKSAGLRTQTIVGTSSALILLISKYGFGDVLTGNTIVLDPSRVAAQIVSGIGFLGAGIIITRRGAVHGLTTAAAVWESAAIGMAAGAGMLLLATAVVFLHFVSALAFNVLERQLTARLRGTMRLHVVYENGRGVLREVLRICGQRNWQLTELDADAHDIDDGEVTVMMTLSGSKMANAQDVFSGVDGVIAVLRAEDEAD</sequence>
<evidence type="ECO:0000256" key="3">
    <source>
        <dbReference type="ARBA" id="ARBA00022475"/>
    </source>
</evidence>
<dbReference type="Pfam" id="PF02308">
    <property type="entry name" value="MgtC"/>
    <property type="match status" value="1"/>
</dbReference>
<keyword evidence="5" id="KW-1133">Transmembrane helix</keyword>
<evidence type="ECO:0000256" key="4">
    <source>
        <dbReference type="ARBA" id="ARBA00022692"/>
    </source>
</evidence>
<evidence type="ECO:0000313" key="7">
    <source>
        <dbReference type="EMBL" id="BBZ39321.1"/>
    </source>
</evidence>
<dbReference type="InterPro" id="IPR049177">
    <property type="entry name" value="MgtC_SapB_SrpB_YhiD_N"/>
</dbReference>
<accession>A0A1X1T3U1</accession>
<dbReference type="EMBL" id="AP022613">
    <property type="protein sequence ID" value="BBZ39321.1"/>
    <property type="molecule type" value="Genomic_DNA"/>
</dbReference>
<keyword evidence="8" id="KW-1185">Reference proteome</keyword>
<evidence type="ECO:0000256" key="5">
    <source>
        <dbReference type="ARBA" id="ARBA00022989"/>
    </source>
</evidence>
<dbReference type="PRINTS" id="PR01837">
    <property type="entry name" value="MGTCSAPBPROT"/>
</dbReference>
<gene>
    <name evidence="7" type="ORF">MCNS_23840</name>
</gene>